<proteinExistence type="predicted"/>
<accession>A0A6V8M5V6</accession>
<dbReference type="CDD" id="cd03801">
    <property type="entry name" value="GT4_PimA-like"/>
    <property type="match status" value="1"/>
</dbReference>
<keyword evidence="2 3" id="KW-0808">Transferase</keyword>
<dbReference type="PANTHER" id="PTHR12526:SF510">
    <property type="entry name" value="D-INOSITOL 3-PHOSPHATE GLYCOSYLTRANSFERASE"/>
    <property type="match status" value="1"/>
</dbReference>
<evidence type="ECO:0000256" key="1">
    <source>
        <dbReference type="ARBA" id="ARBA00022676"/>
    </source>
</evidence>
<gene>
    <name evidence="3" type="primary">bshA_5</name>
    <name evidence="3" type="ORF">NNJEOMEG_03848</name>
</gene>
<keyword evidence="1 3" id="KW-0328">Glycosyltransferase</keyword>
<dbReference type="Proteomes" id="UP000494245">
    <property type="component" value="Unassembled WGS sequence"/>
</dbReference>
<evidence type="ECO:0000313" key="4">
    <source>
        <dbReference type="Proteomes" id="UP000494245"/>
    </source>
</evidence>
<dbReference type="Pfam" id="PF13692">
    <property type="entry name" value="Glyco_trans_1_4"/>
    <property type="match status" value="1"/>
</dbReference>
<organism evidence="3 4">
    <name type="scientific">Fundidesulfovibrio magnetotacticus</name>
    <dbReference type="NCBI Taxonomy" id="2730080"/>
    <lineage>
        <taxon>Bacteria</taxon>
        <taxon>Pseudomonadati</taxon>
        <taxon>Thermodesulfobacteriota</taxon>
        <taxon>Desulfovibrionia</taxon>
        <taxon>Desulfovibrionales</taxon>
        <taxon>Desulfovibrionaceae</taxon>
        <taxon>Fundidesulfovibrio</taxon>
    </lineage>
</organism>
<dbReference type="AlphaFoldDB" id="A0A6V8M5V6"/>
<evidence type="ECO:0000256" key="2">
    <source>
        <dbReference type="ARBA" id="ARBA00022679"/>
    </source>
</evidence>
<keyword evidence="4" id="KW-1185">Reference proteome</keyword>
<evidence type="ECO:0000313" key="3">
    <source>
        <dbReference type="EMBL" id="GFK95975.1"/>
    </source>
</evidence>
<reference evidence="3 4" key="1">
    <citation type="submission" date="2020-04" db="EMBL/GenBank/DDBJ databases">
        <authorList>
            <consortium name="Desulfovibrio sp. FSS-1 genome sequencing consortium"/>
            <person name="Shimoshige H."/>
            <person name="Kobayashi H."/>
            <person name="Maekawa T."/>
        </authorList>
    </citation>
    <scope>NUCLEOTIDE SEQUENCE [LARGE SCALE GENOMIC DNA]</scope>
    <source>
        <strain evidence="3 4">SIID29052-01</strain>
    </source>
</reference>
<sequence>MNLPKIAYVLLWFPLSSETFIFREVRALRRLGLHVLAYSLYGKKLRNLSPEMIDYSYGVRRMGLFALPLILRDVLWWNKRRPGVFRDLARRMLLRRWCSLEVTAESLWAFLAGFRLARLLQRDAVDHIHAPWAGGPATAAWVASQLTGVPYSMAGRAGDIYPPDGALAEKIRDALFVRVNNLANKGYLASQAPGHEDKIHLVYNSLTFRDHGLAAADMTPPCKLLAVGRFARTKGFDVLLRACALLKRQGFPFRLTLVGSGFQDPLLKALRKRLGLEDAVCMPGFLSHDETAWLMASQDIMVVPSVVHASGDRDGIPNVIMEALSRRLPVVATDVCGIPEVIRHGETGLIAPQRDPEGLAEAIRAMAADRDGALAMAEAGQRLVREMFDPEVNAHSLYELFRAHTSPPAGQEP</sequence>
<reference evidence="3 4" key="2">
    <citation type="submission" date="2020-05" db="EMBL/GenBank/DDBJ databases">
        <title>Draft genome sequence of Desulfovibrio sp. strainFSS-1.</title>
        <authorList>
            <person name="Shimoshige H."/>
            <person name="Kobayashi H."/>
            <person name="Maekawa T."/>
        </authorList>
    </citation>
    <scope>NUCLEOTIDE SEQUENCE [LARGE SCALE GENOMIC DNA]</scope>
    <source>
        <strain evidence="3 4">SIID29052-01</strain>
    </source>
</reference>
<dbReference type="EC" id="2.4.1.-" evidence="3"/>
<name>A0A6V8M5V6_9BACT</name>
<dbReference type="PANTHER" id="PTHR12526">
    <property type="entry name" value="GLYCOSYLTRANSFERASE"/>
    <property type="match status" value="1"/>
</dbReference>
<dbReference type="SUPFAM" id="SSF53756">
    <property type="entry name" value="UDP-Glycosyltransferase/glycogen phosphorylase"/>
    <property type="match status" value="1"/>
</dbReference>
<dbReference type="Gene3D" id="3.40.50.2000">
    <property type="entry name" value="Glycogen Phosphorylase B"/>
    <property type="match status" value="2"/>
</dbReference>
<comment type="caution">
    <text evidence="3">The sequence shown here is derived from an EMBL/GenBank/DDBJ whole genome shotgun (WGS) entry which is preliminary data.</text>
</comment>
<protein>
    <submittedName>
        <fullName evidence="3">N-acetyl-alpha-D-glucosaminyl L-malate synthase</fullName>
        <ecNumber evidence="3">2.4.1.-</ecNumber>
    </submittedName>
</protein>
<dbReference type="EMBL" id="BLTE01000028">
    <property type="protein sequence ID" value="GFK95975.1"/>
    <property type="molecule type" value="Genomic_DNA"/>
</dbReference>
<dbReference type="GO" id="GO:0016757">
    <property type="term" value="F:glycosyltransferase activity"/>
    <property type="evidence" value="ECO:0007669"/>
    <property type="project" value="UniProtKB-KW"/>
</dbReference>
<dbReference type="RefSeq" id="WP_173087112.1">
    <property type="nucleotide sequence ID" value="NZ_BLTE01000028.1"/>
</dbReference>